<dbReference type="GO" id="GO:0008270">
    <property type="term" value="F:zinc ion binding"/>
    <property type="evidence" value="ECO:0007669"/>
    <property type="project" value="UniProtKB-KW"/>
</dbReference>
<keyword evidence="12" id="KW-1185">Reference proteome</keyword>
<feature type="compositionally biased region" description="Polar residues" evidence="9">
    <location>
        <begin position="85"/>
        <end position="97"/>
    </location>
</feature>
<dbReference type="PROSITE" id="PS50808">
    <property type="entry name" value="ZF_BED"/>
    <property type="match status" value="1"/>
</dbReference>
<feature type="domain" description="BED-type" evidence="10">
    <location>
        <begin position="26"/>
        <end position="82"/>
    </location>
</feature>
<evidence type="ECO:0000313" key="11">
    <source>
        <dbReference type="EMBL" id="CAG7824613.1"/>
    </source>
</evidence>
<name>A0A8J2L407_9HEXA</name>
<proteinExistence type="predicted"/>
<dbReference type="SMART" id="SM00614">
    <property type="entry name" value="ZnF_BED"/>
    <property type="match status" value="1"/>
</dbReference>
<dbReference type="Proteomes" id="UP000708208">
    <property type="component" value="Unassembled WGS sequence"/>
</dbReference>
<feature type="region of interest" description="Disordered" evidence="9">
    <location>
        <begin position="66"/>
        <end position="97"/>
    </location>
</feature>
<dbReference type="EMBL" id="CAJVCH010533505">
    <property type="protein sequence ID" value="CAG7824613.1"/>
    <property type="molecule type" value="Genomic_DNA"/>
</dbReference>
<dbReference type="GO" id="GO:0003677">
    <property type="term" value="F:DNA binding"/>
    <property type="evidence" value="ECO:0007669"/>
    <property type="project" value="InterPro"/>
</dbReference>
<comment type="subcellular location">
    <subcellularLocation>
        <location evidence="1">Nucleus</location>
    </subcellularLocation>
</comment>
<comment type="caution">
    <text evidence="11">The sequence shown here is derived from an EMBL/GenBank/DDBJ whole genome shotgun (WGS) entry which is preliminary data.</text>
</comment>
<dbReference type="PANTHER" id="PTHR46481">
    <property type="entry name" value="ZINC FINGER BED DOMAIN-CONTAINING PROTEIN 4"/>
    <property type="match status" value="1"/>
</dbReference>
<sequence length="409" mass="47092">MADIEFGVGEDNAIEISTTEDPDTKRFKSEVWAHFSIPKESLGKIANCKYCTVKYNISKGQGSDTNLNNHLKRQHPKQVKDKEITQTSGSIQSWLHDQSQKRKDFDPKLFRDFHLRWIVGSTQPFLEVESPQFKNMILNVNPKAILDSRYNCVERPNGCPWKRETKTDRGAYDNNSNNWIYWSKFSIGLDGWTSPNRIPLLGVTIHWVGDDWTVHEDLLEFKHLLGKHDGRTLCEALVAIFGDFQISFSNILGVTCDNASNNDTLFEYLEKDCKEKNISFESNKSRIRCFAHFMNLCIQDMLKHLKSEQTDSVNKEHVKIVGKSGIGKTVSQLRALMIKIKYLYSLKDRLYEFCDQFGVKKLQPVVDVKHRCNSTHAMNNRAEDLKGPLNALCASEKSLEKFIITESQW</sequence>
<dbReference type="InterPro" id="IPR052035">
    <property type="entry name" value="ZnF_BED_domain_contain"/>
</dbReference>
<evidence type="ECO:0000313" key="12">
    <source>
        <dbReference type="Proteomes" id="UP000708208"/>
    </source>
</evidence>
<evidence type="ECO:0000259" key="10">
    <source>
        <dbReference type="PROSITE" id="PS50808"/>
    </source>
</evidence>
<accession>A0A8J2L407</accession>
<keyword evidence="6" id="KW-0804">Transcription</keyword>
<evidence type="ECO:0000256" key="9">
    <source>
        <dbReference type="SAM" id="MobiDB-lite"/>
    </source>
</evidence>
<evidence type="ECO:0000256" key="1">
    <source>
        <dbReference type="ARBA" id="ARBA00004123"/>
    </source>
</evidence>
<gene>
    <name evidence="11" type="ORF">AFUS01_LOCUS34762</name>
</gene>
<dbReference type="InterPro" id="IPR003656">
    <property type="entry name" value="Znf_BED"/>
</dbReference>
<dbReference type="OrthoDB" id="2438421at2759"/>
<evidence type="ECO:0000256" key="3">
    <source>
        <dbReference type="ARBA" id="ARBA00022771"/>
    </source>
</evidence>
<evidence type="ECO:0000256" key="6">
    <source>
        <dbReference type="ARBA" id="ARBA00023163"/>
    </source>
</evidence>
<evidence type="ECO:0000256" key="7">
    <source>
        <dbReference type="ARBA" id="ARBA00023242"/>
    </source>
</evidence>
<keyword evidence="5" id="KW-0805">Transcription regulation</keyword>
<evidence type="ECO:0000256" key="4">
    <source>
        <dbReference type="ARBA" id="ARBA00022833"/>
    </source>
</evidence>
<dbReference type="GO" id="GO:0005634">
    <property type="term" value="C:nucleus"/>
    <property type="evidence" value="ECO:0007669"/>
    <property type="project" value="UniProtKB-SubCell"/>
</dbReference>
<dbReference type="AlphaFoldDB" id="A0A8J2L407"/>
<evidence type="ECO:0000256" key="2">
    <source>
        <dbReference type="ARBA" id="ARBA00022723"/>
    </source>
</evidence>
<evidence type="ECO:0000256" key="8">
    <source>
        <dbReference type="PROSITE-ProRule" id="PRU00027"/>
    </source>
</evidence>
<reference evidence="11" key="1">
    <citation type="submission" date="2021-06" db="EMBL/GenBank/DDBJ databases">
        <authorList>
            <person name="Hodson N. C."/>
            <person name="Mongue J. A."/>
            <person name="Jaron S. K."/>
        </authorList>
    </citation>
    <scope>NUCLEOTIDE SEQUENCE</scope>
</reference>
<keyword evidence="7" id="KW-0539">Nucleus</keyword>
<evidence type="ECO:0000256" key="5">
    <source>
        <dbReference type="ARBA" id="ARBA00023015"/>
    </source>
</evidence>
<keyword evidence="4" id="KW-0862">Zinc</keyword>
<dbReference type="Pfam" id="PF02892">
    <property type="entry name" value="zf-BED"/>
    <property type="match status" value="1"/>
</dbReference>
<keyword evidence="3 8" id="KW-0863">Zinc-finger</keyword>
<dbReference type="PANTHER" id="PTHR46481:SF10">
    <property type="entry name" value="ZINC FINGER BED DOMAIN-CONTAINING PROTEIN 39"/>
    <property type="match status" value="1"/>
</dbReference>
<organism evidence="11 12">
    <name type="scientific">Allacma fusca</name>
    <dbReference type="NCBI Taxonomy" id="39272"/>
    <lineage>
        <taxon>Eukaryota</taxon>
        <taxon>Metazoa</taxon>
        <taxon>Ecdysozoa</taxon>
        <taxon>Arthropoda</taxon>
        <taxon>Hexapoda</taxon>
        <taxon>Collembola</taxon>
        <taxon>Symphypleona</taxon>
        <taxon>Sminthuridae</taxon>
        <taxon>Allacma</taxon>
    </lineage>
</organism>
<keyword evidence="2" id="KW-0479">Metal-binding</keyword>
<protein>
    <recommendedName>
        <fullName evidence="10">BED-type domain-containing protein</fullName>
    </recommendedName>
</protein>